<proteinExistence type="inferred from homology"/>
<protein>
    <recommendedName>
        <fullName evidence="4">Rubredoxin</fullName>
    </recommendedName>
</protein>
<accession>A0A1D3JYM4</accession>
<reference evidence="3" key="1">
    <citation type="submission" date="2016-07" db="EMBL/GenBank/DDBJ databases">
        <authorList>
            <person name="Florea S."/>
            <person name="Webb J.S."/>
            <person name="Jaromczyk J."/>
            <person name="Schardl C.L."/>
        </authorList>
    </citation>
    <scope>NUCLEOTIDE SEQUENCE [LARGE SCALE GENOMIC DNA]</scope>
    <source>
        <strain evidence="3">1YdBTEX2</strain>
    </source>
</reference>
<dbReference type="InterPro" id="IPR023994">
    <property type="entry name" value="NiFe-hyd_HybE"/>
</dbReference>
<dbReference type="Proteomes" id="UP000245431">
    <property type="component" value="Chromosome PVE_r1"/>
</dbReference>
<evidence type="ECO:0000313" key="3">
    <source>
        <dbReference type="Proteomes" id="UP000245431"/>
    </source>
</evidence>
<evidence type="ECO:0008006" key="4">
    <source>
        <dbReference type="Google" id="ProtNLM"/>
    </source>
</evidence>
<name>A0A1D3JYM4_PSEVE</name>
<dbReference type="EMBL" id="LT599583">
    <property type="protein sequence ID" value="SBW81196.1"/>
    <property type="molecule type" value="Genomic_DNA"/>
</dbReference>
<sequence length="167" mass="17880">MNLSERQDGPAQQAQTLCAHFQGIAETRMRGLPFLNQQLAVEAVGFSAQIAGENAATGVLGVLISPWFMNLIWLPENRDTLLAQGASGEHQFGGQCLTFIGADGEGIGGYESCSLFSPMFEFADQDAARQTAEQVLALLRDAPERAPERPAISRRGLLFGRVSGGAQ</sequence>
<gene>
    <name evidence="2" type="ORF">PVE_R1G3314</name>
</gene>
<dbReference type="AlphaFoldDB" id="A0A1D3JYM4"/>
<dbReference type="NCBIfam" id="TIGR03993">
    <property type="entry name" value="hydrog_HybE"/>
    <property type="match status" value="1"/>
</dbReference>
<evidence type="ECO:0000256" key="1">
    <source>
        <dbReference type="ARBA" id="ARBA00006532"/>
    </source>
</evidence>
<dbReference type="Gene3D" id="3.30.1460.40">
    <property type="entry name" value="[NiFe]-hydrogenase assembly chaperone, HybE"/>
    <property type="match status" value="1"/>
</dbReference>
<evidence type="ECO:0000313" key="2">
    <source>
        <dbReference type="EMBL" id="SBW81196.1"/>
    </source>
</evidence>
<dbReference type="InterPro" id="IPR038530">
    <property type="entry name" value="NiFe-hyd_HybE_sf"/>
</dbReference>
<organism evidence="2 3">
    <name type="scientific">Pseudomonas veronii 1YdBTEX2</name>
    <dbReference type="NCBI Taxonomy" id="1295141"/>
    <lineage>
        <taxon>Bacteria</taxon>
        <taxon>Pseudomonadati</taxon>
        <taxon>Pseudomonadota</taxon>
        <taxon>Gammaproteobacteria</taxon>
        <taxon>Pseudomonadales</taxon>
        <taxon>Pseudomonadaceae</taxon>
        <taxon>Pseudomonas</taxon>
    </lineage>
</organism>
<comment type="similarity">
    <text evidence="1">Belongs to the HupJ family.</text>
</comment>
<dbReference type="Pfam" id="PF11939">
    <property type="entry name" value="NiFe-hyd_HybE"/>
    <property type="match status" value="1"/>
</dbReference>
<dbReference type="RefSeq" id="WP_017845598.1">
    <property type="nucleotide sequence ID" value="NZ_AOUH01000011.1"/>
</dbReference>